<keyword evidence="7" id="KW-0812">Transmembrane</keyword>
<dbReference type="GO" id="GO:0019829">
    <property type="term" value="F:ATPase-coupled monoatomic cation transmembrane transporter activity"/>
    <property type="evidence" value="ECO:0007669"/>
    <property type="project" value="TreeGrafter"/>
</dbReference>
<evidence type="ECO:0000256" key="3">
    <source>
        <dbReference type="ARBA" id="ARBA00022741"/>
    </source>
</evidence>
<dbReference type="Proteomes" id="UP000591131">
    <property type="component" value="Unassembled WGS sequence"/>
</dbReference>
<dbReference type="PANTHER" id="PTHR45630:SF11">
    <property type="entry name" value="CATION-TRANSPORTING P-TYPE ATPASE N-TERMINAL DOMAIN-CONTAINING PROTEIN"/>
    <property type="match status" value="1"/>
</dbReference>
<keyword evidence="7" id="KW-0472">Membrane</keyword>
<dbReference type="AlphaFoldDB" id="A0A7J6KMZ5"/>
<proteinExistence type="predicted"/>
<sequence>MIREGRACLATNVATYSFFIVYAFILTSSRVVGTIIGNQVPGEWFWISQDILISVIMVWTMTLCGPSKKLADYRPSGSLLGWRTILVCSLPIISFFIAEMVAFGILWSPSNREWYRRVNTLDLHVPPQEWAKKGDNYDMPVQVFLMLTTLSTHAYVSSYGGAFRKSVLRNWALNVMYIVVNVLLFSLLWLQPGDLPCVYRINCDTGASLATAGIPLIEQYSVGSVGGCFLGPQVNTYQTAVPELSAWSPDPASDCRPSGPGSEAALEMFPWTSPAISTLGYDGPNNVYPVSFRIVMTIILVVYIILQHLIFRFGLAGSYWRKWIGRRGLSRAD</sequence>
<feature type="transmembrane region" description="Helical" evidence="7">
    <location>
        <begin position="7"/>
        <end position="25"/>
    </location>
</feature>
<dbReference type="GO" id="GO:0016020">
    <property type="term" value="C:membrane"/>
    <property type="evidence" value="ECO:0007669"/>
    <property type="project" value="UniProtKB-SubCell"/>
</dbReference>
<accession>A0A7J6KMZ5</accession>
<evidence type="ECO:0000256" key="2">
    <source>
        <dbReference type="ARBA" id="ARBA00022723"/>
    </source>
</evidence>
<evidence type="ECO:0000256" key="6">
    <source>
        <dbReference type="ARBA" id="ARBA00022967"/>
    </source>
</evidence>
<dbReference type="GO" id="GO:0005524">
    <property type="term" value="F:ATP binding"/>
    <property type="evidence" value="ECO:0007669"/>
    <property type="project" value="UniProtKB-KW"/>
</dbReference>
<evidence type="ECO:0000256" key="5">
    <source>
        <dbReference type="ARBA" id="ARBA00022842"/>
    </source>
</evidence>
<evidence type="ECO:0000256" key="4">
    <source>
        <dbReference type="ARBA" id="ARBA00022840"/>
    </source>
</evidence>
<feature type="transmembrane region" description="Helical" evidence="7">
    <location>
        <begin position="139"/>
        <end position="159"/>
    </location>
</feature>
<organism evidence="8 9">
    <name type="scientific">Perkinsus chesapeaki</name>
    <name type="common">Clam parasite</name>
    <name type="synonym">Perkinsus andrewsi</name>
    <dbReference type="NCBI Taxonomy" id="330153"/>
    <lineage>
        <taxon>Eukaryota</taxon>
        <taxon>Sar</taxon>
        <taxon>Alveolata</taxon>
        <taxon>Perkinsozoa</taxon>
        <taxon>Perkinsea</taxon>
        <taxon>Perkinsida</taxon>
        <taxon>Perkinsidae</taxon>
        <taxon>Perkinsus</taxon>
    </lineage>
</organism>
<evidence type="ECO:0000313" key="8">
    <source>
        <dbReference type="EMBL" id="KAF4648390.1"/>
    </source>
</evidence>
<keyword evidence="6" id="KW-1278">Translocase</keyword>
<feature type="transmembrane region" description="Helical" evidence="7">
    <location>
        <begin position="171"/>
        <end position="190"/>
    </location>
</feature>
<protein>
    <recommendedName>
        <fullName evidence="10">Cation-transporting atpase</fullName>
    </recommendedName>
</protein>
<keyword evidence="9" id="KW-1185">Reference proteome</keyword>
<feature type="transmembrane region" description="Helical" evidence="7">
    <location>
        <begin position="290"/>
        <end position="311"/>
    </location>
</feature>
<evidence type="ECO:0000313" key="9">
    <source>
        <dbReference type="Proteomes" id="UP000591131"/>
    </source>
</evidence>
<dbReference type="GO" id="GO:0046872">
    <property type="term" value="F:metal ion binding"/>
    <property type="evidence" value="ECO:0007669"/>
    <property type="project" value="UniProtKB-KW"/>
</dbReference>
<dbReference type="GO" id="GO:0140358">
    <property type="term" value="F:P-type transmembrane transporter activity"/>
    <property type="evidence" value="ECO:0007669"/>
    <property type="project" value="InterPro"/>
</dbReference>
<dbReference type="InterPro" id="IPR006544">
    <property type="entry name" value="P-type_TPase_V"/>
</dbReference>
<dbReference type="OrthoDB" id="442261at2759"/>
<keyword evidence="7" id="KW-1133">Transmembrane helix</keyword>
<keyword evidence="3" id="KW-0547">Nucleotide-binding</keyword>
<keyword evidence="4" id="KW-0067">ATP-binding</keyword>
<name>A0A7J6KMZ5_PERCH</name>
<keyword evidence="2" id="KW-0479">Metal-binding</keyword>
<evidence type="ECO:0008006" key="10">
    <source>
        <dbReference type="Google" id="ProtNLM"/>
    </source>
</evidence>
<comment type="caution">
    <text evidence="8">The sequence shown here is derived from an EMBL/GenBank/DDBJ whole genome shotgun (WGS) entry which is preliminary data.</text>
</comment>
<feature type="transmembrane region" description="Helical" evidence="7">
    <location>
        <begin position="85"/>
        <end position="107"/>
    </location>
</feature>
<reference evidence="8 9" key="1">
    <citation type="submission" date="2020-04" db="EMBL/GenBank/DDBJ databases">
        <title>Perkinsus chesapeaki whole genome sequence.</title>
        <authorList>
            <person name="Bogema D.R."/>
        </authorList>
    </citation>
    <scope>NUCLEOTIDE SEQUENCE [LARGE SCALE GENOMIC DNA]</scope>
    <source>
        <strain evidence="8">ATCC PRA-425</strain>
    </source>
</reference>
<dbReference type="PANTHER" id="PTHR45630">
    <property type="entry name" value="CATION-TRANSPORTING ATPASE-RELATED"/>
    <property type="match status" value="1"/>
</dbReference>
<feature type="transmembrane region" description="Helical" evidence="7">
    <location>
        <begin position="45"/>
        <end position="64"/>
    </location>
</feature>
<comment type="subcellular location">
    <subcellularLocation>
        <location evidence="1">Membrane</location>
        <topology evidence="1">Multi-pass membrane protein</topology>
    </subcellularLocation>
</comment>
<evidence type="ECO:0000256" key="1">
    <source>
        <dbReference type="ARBA" id="ARBA00004141"/>
    </source>
</evidence>
<evidence type="ECO:0000256" key="7">
    <source>
        <dbReference type="SAM" id="Phobius"/>
    </source>
</evidence>
<keyword evidence="5" id="KW-0460">Magnesium</keyword>
<dbReference type="EMBL" id="JAAPAO010002014">
    <property type="protein sequence ID" value="KAF4648390.1"/>
    <property type="molecule type" value="Genomic_DNA"/>
</dbReference>
<gene>
    <name evidence="8" type="ORF">FOL47_003353</name>
</gene>